<keyword evidence="8" id="KW-1185">Reference proteome</keyword>
<dbReference type="InterPro" id="IPR052102">
    <property type="entry name" value="Enkurin_domain-protein"/>
</dbReference>
<name>A0ABN7RKF1_OIKDI</name>
<dbReference type="PROSITE" id="PS51665">
    <property type="entry name" value="ENKURIN"/>
    <property type="match status" value="1"/>
</dbReference>
<evidence type="ECO:0000256" key="2">
    <source>
        <dbReference type="ARBA" id="ARBA00004245"/>
    </source>
</evidence>
<evidence type="ECO:0000256" key="3">
    <source>
        <dbReference type="ARBA" id="ARBA00022490"/>
    </source>
</evidence>
<evidence type="ECO:0000313" key="8">
    <source>
        <dbReference type="Proteomes" id="UP001158576"/>
    </source>
</evidence>
<keyword evidence="5" id="KW-0966">Cell projection</keyword>
<accession>A0ABN7RKF1</accession>
<organism evidence="7 8">
    <name type="scientific">Oikopleura dioica</name>
    <name type="common">Tunicate</name>
    <dbReference type="NCBI Taxonomy" id="34765"/>
    <lineage>
        <taxon>Eukaryota</taxon>
        <taxon>Metazoa</taxon>
        <taxon>Chordata</taxon>
        <taxon>Tunicata</taxon>
        <taxon>Appendicularia</taxon>
        <taxon>Copelata</taxon>
        <taxon>Oikopleuridae</taxon>
        <taxon>Oikopleura</taxon>
    </lineage>
</organism>
<evidence type="ECO:0000256" key="1">
    <source>
        <dbReference type="ARBA" id="ARBA00004138"/>
    </source>
</evidence>
<dbReference type="PANTHER" id="PTHR21490">
    <property type="entry name" value="ENKURIN-RELATED"/>
    <property type="match status" value="1"/>
</dbReference>
<feature type="domain" description="Enkurin" evidence="6">
    <location>
        <begin position="161"/>
        <end position="254"/>
    </location>
</feature>
<dbReference type="Proteomes" id="UP001158576">
    <property type="component" value="Chromosome PAR"/>
</dbReference>
<evidence type="ECO:0000256" key="5">
    <source>
        <dbReference type="ARBA" id="ARBA00023273"/>
    </source>
</evidence>
<keyword evidence="4" id="KW-0206">Cytoskeleton</keyword>
<protein>
    <submittedName>
        <fullName evidence="7">Oidioi.mRNA.OKI2018_I69.PAR.g9423.t1.cds</fullName>
    </submittedName>
</protein>
<proteinExistence type="predicted"/>
<dbReference type="Pfam" id="PF13864">
    <property type="entry name" value="Enkurin"/>
    <property type="match status" value="1"/>
</dbReference>
<dbReference type="EMBL" id="OU015568">
    <property type="protein sequence ID" value="CAG5079936.1"/>
    <property type="molecule type" value="Genomic_DNA"/>
</dbReference>
<evidence type="ECO:0000313" key="7">
    <source>
        <dbReference type="EMBL" id="CAG5079936.1"/>
    </source>
</evidence>
<sequence length="256" mass="29355">MSYGSEHVNGIIPKPIEKIFKEKMHISKFRPQAEGEYRAGAQPCKTMGPSKVPLNSPESFLKKGEGKPKCSNGVNKSCKKSEALKPPVPVNAPFDSKQVLRPEKDFITKNALDVINARPRMPTEKIVDDVNGQADEIECSGLVPKYSKKKNFGKVPNYICIRKEQRAKAFQEYQQWIYEREALRQTVRLLTEAERMDLVAGLKKNWEESNVRYQGLSVITDTAPKKKRKQKIEAEMKQLERDIDMIESHKHIYVEH</sequence>
<dbReference type="PANTHER" id="PTHR21490:SF0">
    <property type="entry name" value="ENKURIN"/>
    <property type="match status" value="1"/>
</dbReference>
<comment type="subcellular location">
    <subcellularLocation>
        <location evidence="1">Cell projection</location>
        <location evidence="1">Cilium</location>
    </subcellularLocation>
    <subcellularLocation>
        <location evidence="2">Cytoplasm</location>
        <location evidence="2">Cytoskeleton</location>
    </subcellularLocation>
</comment>
<keyword evidence="3" id="KW-0963">Cytoplasm</keyword>
<evidence type="ECO:0000256" key="4">
    <source>
        <dbReference type="ARBA" id="ARBA00023212"/>
    </source>
</evidence>
<gene>
    <name evidence="7" type="ORF">OKIOD_LOCUS981</name>
</gene>
<reference evidence="7 8" key="1">
    <citation type="submission" date="2021-04" db="EMBL/GenBank/DDBJ databases">
        <authorList>
            <person name="Bliznina A."/>
        </authorList>
    </citation>
    <scope>NUCLEOTIDE SEQUENCE [LARGE SCALE GENOMIC DNA]</scope>
</reference>
<dbReference type="InterPro" id="IPR027012">
    <property type="entry name" value="Enkurin_dom"/>
</dbReference>
<evidence type="ECO:0000259" key="6">
    <source>
        <dbReference type="PROSITE" id="PS51665"/>
    </source>
</evidence>